<dbReference type="EMBL" id="LVJZ01000003">
    <property type="protein sequence ID" value="ODB96506.1"/>
    <property type="molecule type" value="Genomic_DNA"/>
</dbReference>
<name>A0A1E2UP46_9GAMM</name>
<evidence type="ECO:0000256" key="1">
    <source>
        <dbReference type="SAM" id="MobiDB-lite"/>
    </source>
</evidence>
<evidence type="ECO:0000256" key="2">
    <source>
        <dbReference type="SAM" id="Phobius"/>
    </source>
</evidence>
<evidence type="ECO:0000259" key="3">
    <source>
        <dbReference type="Pfam" id="PF16537"/>
    </source>
</evidence>
<gene>
    <name evidence="4" type="ORF">A3196_06880</name>
</gene>
<dbReference type="RefSeq" id="WP_069004234.1">
    <property type="nucleotide sequence ID" value="NZ_LVJW01000003.1"/>
</dbReference>
<organism evidence="4 5">
    <name type="scientific">Candidatus Thiodiazotropha endoloripes</name>
    <dbReference type="NCBI Taxonomy" id="1818881"/>
    <lineage>
        <taxon>Bacteria</taxon>
        <taxon>Pseudomonadati</taxon>
        <taxon>Pseudomonadota</taxon>
        <taxon>Gammaproteobacteria</taxon>
        <taxon>Chromatiales</taxon>
        <taxon>Sedimenticolaceae</taxon>
        <taxon>Candidatus Thiodiazotropha</taxon>
    </lineage>
</organism>
<dbReference type="OrthoDB" id="5432325at2"/>
<dbReference type="AlphaFoldDB" id="A0A1E2UP46"/>
<proteinExistence type="predicted"/>
<comment type="caution">
    <text evidence="4">The sequence shown here is derived from an EMBL/GenBank/DDBJ whole genome shotgun (WGS) entry which is preliminary data.</text>
</comment>
<sequence>MSLILEALKKAERQHKLGKVPGISGQASEQESQAGSRLRWGLLSLMGLAILAVGLYLGGIQNRSQPDSQPQVNLKPEPATKTAPVAEPARPPGELTVRPVRAGQGATGVKPQPEAAPVVTQAPPVKPMTQATQPVDKPGQPTPQPVVTVKPLQVPPPPAPKPPPPRAIPLHDMPGGFVSNLPAMNIDIHSYDPRPLKRYVLVNMEKYREGDYLAEGPLLIEILPEGVIMEHMGERFIFPLGNL</sequence>
<keyword evidence="5" id="KW-1185">Reference proteome</keyword>
<reference evidence="4 5" key="1">
    <citation type="submission" date="2016-03" db="EMBL/GenBank/DDBJ databases">
        <title>Chemosynthetic sulphur-oxidizing symbionts of marine invertebrate animals are capable of nitrogen fixation.</title>
        <authorList>
            <person name="Petersen J.M."/>
            <person name="Kemper A."/>
            <person name="Gruber-Vodicka H."/>
            <person name="Cardini U."/>
            <person name="Geest Mvander."/>
            <person name="Kleiner M."/>
            <person name="Bulgheresi S."/>
            <person name="Fussmann M."/>
            <person name="Herbold C."/>
            <person name="Seah B.K.B."/>
            <person name="Antony C.Paul."/>
            <person name="Liu D."/>
            <person name="Belitz A."/>
            <person name="Weber M."/>
        </authorList>
    </citation>
    <scope>NUCLEOTIDE SEQUENCE [LARGE SCALE GENOMIC DNA]</scope>
    <source>
        <strain evidence="4">G_D</strain>
    </source>
</reference>
<feature type="transmembrane region" description="Helical" evidence="2">
    <location>
        <begin position="40"/>
        <end position="59"/>
    </location>
</feature>
<dbReference type="Pfam" id="PF16537">
    <property type="entry name" value="T2SSB"/>
    <property type="match status" value="1"/>
</dbReference>
<protein>
    <recommendedName>
        <fullName evidence="3">Type II secretion system protein GspB C-terminal domain-containing protein</fullName>
    </recommendedName>
</protein>
<accession>A0A1E2UP46</accession>
<dbReference type="GO" id="GO:0015627">
    <property type="term" value="C:type II protein secretion system complex"/>
    <property type="evidence" value="ECO:0007669"/>
    <property type="project" value="InterPro"/>
</dbReference>
<dbReference type="InterPro" id="IPR032389">
    <property type="entry name" value="GspB_C"/>
</dbReference>
<feature type="domain" description="Type II secretion system protein GspB C-terminal" evidence="3">
    <location>
        <begin position="181"/>
        <end position="237"/>
    </location>
</feature>
<keyword evidence="2" id="KW-0812">Transmembrane</keyword>
<evidence type="ECO:0000313" key="4">
    <source>
        <dbReference type="EMBL" id="ODB96506.1"/>
    </source>
</evidence>
<evidence type="ECO:0000313" key="5">
    <source>
        <dbReference type="Proteomes" id="UP000094849"/>
    </source>
</evidence>
<dbReference type="Proteomes" id="UP000094849">
    <property type="component" value="Unassembled WGS sequence"/>
</dbReference>
<dbReference type="STRING" id="1818881.A3196_06880"/>
<keyword evidence="2" id="KW-0472">Membrane</keyword>
<keyword evidence="2" id="KW-1133">Transmembrane helix</keyword>
<feature type="region of interest" description="Disordered" evidence="1">
    <location>
        <begin position="64"/>
        <end position="142"/>
    </location>
</feature>